<comment type="caution">
    <text evidence="4">The sequence shown here is derived from an EMBL/GenBank/DDBJ whole genome shotgun (WGS) entry which is preliminary data.</text>
</comment>
<proteinExistence type="predicted"/>
<sequence>MFSLLCVVGFLFAAHCASDFVRYSRITPKIRTNETLEFLSVFNYTECASFAYKAKAIAFLYRYNTAIQCALIQHVDGFEANEDTEHSLYFIRDLREAENCGQDKGMKQLLHSQCNLKPSVPTILKNHETCVDEEHYLCFSLKRLHKQCLELETEDCLPASVMSHPSSKTKKTEDHINDSTDTTTTENATTTTTTTTTTATTTTFDYSKCEENDTTCCIPGFKYEKTSKKCFGVIGLNGTEANATAQQGIFGQCPSGSTSATIESTEQNDFIGMNNSCSLLNNNRAIIGLRIPEERLSEISVPIHPPYDPELVNARKKLFEWIVPSSTGYTNWRDNEPNNLVPNEFLVAVYPPFHFWQHQWDDVGLLDWYTNSIACMMPARVALG</sequence>
<reference evidence="4 5" key="1">
    <citation type="journal article" date="2015" name="Genome Biol.">
        <title>Comparative genomics of Steinernema reveals deeply conserved gene regulatory networks.</title>
        <authorList>
            <person name="Dillman A.R."/>
            <person name="Macchietto M."/>
            <person name="Porter C.F."/>
            <person name="Rogers A."/>
            <person name="Williams B."/>
            <person name="Antoshechkin I."/>
            <person name="Lee M.M."/>
            <person name="Goodwin Z."/>
            <person name="Lu X."/>
            <person name="Lewis E.E."/>
            <person name="Goodrich-Blair H."/>
            <person name="Stock S.P."/>
            <person name="Adams B.J."/>
            <person name="Sternberg P.W."/>
            <person name="Mortazavi A."/>
        </authorList>
    </citation>
    <scope>NUCLEOTIDE SEQUENCE [LARGE SCALE GENOMIC DNA]</scope>
    <source>
        <strain evidence="4 5">ALL</strain>
    </source>
</reference>
<reference evidence="4 5" key="2">
    <citation type="journal article" date="2019" name="G3 (Bethesda)">
        <title>Hybrid Assembly of the Genome of the Entomopathogenic Nematode Steinernema carpocapsae Identifies the X-Chromosome.</title>
        <authorList>
            <person name="Serra L."/>
            <person name="Macchietto M."/>
            <person name="Macias-Munoz A."/>
            <person name="McGill C.J."/>
            <person name="Rodriguez I.M."/>
            <person name="Rodriguez B."/>
            <person name="Murad R."/>
            <person name="Mortazavi A."/>
        </authorList>
    </citation>
    <scope>NUCLEOTIDE SEQUENCE [LARGE SCALE GENOMIC DNA]</scope>
    <source>
        <strain evidence="4 5">ALL</strain>
    </source>
</reference>
<evidence type="ECO:0000259" key="3">
    <source>
        <dbReference type="SMART" id="SM00034"/>
    </source>
</evidence>
<organism evidence="4 5">
    <name type="scientific">Steinernema carpocapsae</name>
    <name type="common">Entomopathogenic nematode</name>
    <dbReference type="NCBI Taxonomy" id="34508"/>
    <lineage>
        <taxon>Eukaryota</taxon>
        <taxon>Metazoa</taxon>
        <taxon>Ecdysozoa</taxon>
        <taxon>Nematoda</taxon>
        <taxon>Chromadorea</taxon>
        <taxon>Rhabditida</taxon>
        <taxon>Tylenchina</taxon>
        <taxon>Panagrolaimomorpha</taxon>
        <taxon>Strongyloidoidea</taxon>
        <taxon>Steinernematidae</taxon>
        <taxon>Steinernema</taxon>
    </lineage>
</organism>
<feature type="region of interest" description="Disordered" evidence="1">
    <location>
        <begin position="162"/>
        <end position="189"/>
    </location>
</feature>
<feature type="compositionally biased region" description="Low complexity" evidence="1">
    <location>
        <begin position="180"/>
        <end position="189"/>
    </location>
</feature>
<protein>
    <recommendedName>
        <fullName evidence="3">C-type lectin domain-containing protein</fullName>
    </recommendedName>
</protein>
<feature type="domain" description="C-type lectin" evidence="3">
    <location>
        <begin position="217"/>
        <end position="376"/>
    </location>
</feature>
<evidence type="ECO:0000313" key="5">
    <source>
        <dbReference type="Proteomes" id="UP000298663"/>
    </source>
</evidence>
<dbReference type="Proteomes" id="UP000298663">
    <property type="component" value="Unassembled WGS sequence"/>
</dbReference>
<dbReference type="AlphaFoldDB" id="A0A4U5LXP6"/>
<accession>A0A4U5LXP6</accession>
<name>A0A4U5LXP6_STECR</name>
<dbReference type="Gene3D" id="3.10.100.10">
    <property type="entry name" value="Mannose-Binding Protein A, subunit A"/>
    <property type="match status" value="1"/>
</dbReference>
<dbReference type="SMART" id="SM00034">
    <property type="entry name" value="CLECT"/>
    <property type="match status" value="1"/>
</dbReference>
<gene>
    <name evidence="4" type="ORF">L596_028192</name>
</gene>
<dbReference type="InterPro" id="IPR001304">
    <property type="entry name" value="C-type_lectin-like"/>
</dbReference>
<keyword evidence="5" id="KW-1185">Reference proteome</keyword>
<evidence type="ECO:0000256" key="2">
    <source>
        <dbReference type="SAM" id="SignalP"/>
    </source>
</evidence>
<evidence type="ECO:0000256" key="1">
    <source>
        <dbReference type="SAM" id="MobiDB-lite"/>
    </source>
</evidence>
<feature type="signal peptide" evidence="2">
    <location>
        <begin position="1"/>
        <end position="18"/>
    </location>
</feature>
<evidence type="ECO:0000313" key="4">
    <source>
        <dbReference type="EMBL" id="TKR61024.1"/>
    </source>
</evidence>
<dbReference type="InterPro" id="IPR016187">
    <property type="entry name" value="CTDL_fold"/>
</dbReference>
<dbReference type="EMBL" id="AZBU02000011">
    <property type="protein sequence ID" value="TKR61024.1"/>
    <property type="molecule type" value="Genomic_DNA"/>
</dbReference>
<feature type="chain" id="PRO_5020997271" description="C-type lectin domain-containing protein" evidence="2">
    <location>
        <begin position="19"/>
        <end position="384"/>
    </location>
</feature>
<keyword evidence="2" id="KW-0732">Signal</keyword>
<dbReference type="SUPFAM" id="SSF56436">
    <property type="entry name" value="C-type lectin-like"/>
    <property type="match status" value="1"/>
</dbReference>
<dbReference type="InterPro" id="IPR016186">
    <property type="entry name" value="C-type_lectin-like/link_sf"/>
</dbReference>